<comment type="caution">
    <text evidence="1">The sequence shown here is derived from an EMBL/GenBank/DDBJ whole genome shotgun (WGS) entry which is preliminary data.</text>
</comment>
<gene>
    <name evidence="1" type="ORF">BJP51_24965</name>
</gene>
<dbReference type="EMBL" id="MKQP01000036">
    <property type="protein sequence ID" value="OMD27450.1"/>
    <property type="molecule type" value="Genomic_DNA"/>
</dbReference>
<name>A0A1R0X2P0_9BACL</name>
<reference evidence="1 2" key="1">
    <citation type="submission" date="2016-10" db="EMBL/GenBank/DDBJ databases">
        <title>Paenibacillus species isolates.</title>
        <authorList>
            <person name="Beno S.M."/>
        </authorList>
    </citation>
    <scope>NUCLEOTIDE SEQUENCE [LARGE SCALE GENOMIC DNA]</scope>
    <source>
        <strain evidence="1 2">FSL H7-0604</strain>
    </source>
</reference>
<evidence type="ECO:0000313" key="1">
    <source>
        <dbReference type="EMBL" id="OMD27450.1"/>
    </source>
</evidence>
<proteinExistence type="predicted"/>
<dbReference type="AlphaFoldDB" id="A0A1R0X2P0"/>
<sequence length="140" mass="16037">MGREVIALKKTELLAEQSRLLALANELARKHWGVEYTGTLTLTNRYWRRRWAMYRYLRNGEPIQDIYMSGPTNGERPEEDVIGSLLHELVHWRLHTLGLPASDIDREFIAECLRVGAPISGAGAAQKAYERYLQAEKEVA</sequence>
<evidence type="ECO:0000313" key="2">
    <source>
        <dbReference type="Proteomes" id="UP000187465"/>
    </source>
</evidence>
<organism evidence="1 2">
    <name type="scientific">Paenibacillus odorifer</name>
    <dbReference type="NCBI Taxonomy" id="189426"/>
    <lineage>
        <taxon>Bacteria</taxon>
        <taxon>Bacillati</taxon>
        <taxon>Bacillota</taxon>
        <taxon>Bacilli</taxon>
        <taxon>Bacillales</taxon>
        <taxon>Paenibacillaceae</taxon>
        <taxon>Paenibacillus</taxon>
    </lineage>
</organism>
<accession>A0A1R0X2P0</accession>
<evidence type="ECO:0008006" key="3">
    <source>
        <dbReference type="Google" id="ProtNLM"/>
    </source>
</evidence>
<dbReference type="Proteomes" id="UP000187465">
    <property type="component" value="Unassembled WGS sequence"/>
</dbReference>
<protein>
    <recommendedName>
        <fullName evidence="3">SprT-like domain-containing protein</fullName>
    </recommendedName>
</protein>